<keyword evidence="3" id="KW-0731">Sigma factor</keyword>
<dbReference type="Proteomes" id="UP000536441">
    <property type="component" value="Unassembled WGS sequence"/>
</dbReference>
<evidence type="ECO:0000256" key="4">
    <source>
        <dbReference type="ARBA" id="ARBA00023163"/>
    </source>
</evidence>
<dbReference type="PANTHER" id="PTHR43133">
    <property type="entry name" value="RNA POLYMERASE ECF-TYPE SIGMA FACTO"/>
    <property type="match status" value="1"/>
</dbReference>
<dbReference type="NCBIfam" id="TIGR02937">
    <property type="entry name" value="sigma70-ECF"/>
    <property type="match status" value="1"/>
</dbReference>
<keyword evidence="4" id="KW-0804">Transcription</keyword>
<dbReference type="AlphaFoldDB" id="A0A7Y6EHU5"/>
<sequence>MQPTLRKYANSLARDQDVAQDLVQEVALRAWAARERFEIGTNFNAWCYRILRNCFLTQVRRQKVARTESRGYDLPEVPVAPDQEVALELQEVVRNWGRLTIDQQRSLALVGMEGHSYEAAAAIDEVPLGTMKSRVTRARYTLIALLNGELRPTDEGAIPHECDVQQSLDAASTEVPPVTADATDRAQVELLRAWRERRRTAALAIAA</sequence>
<comment type="caution">
    <text evidence="6">The sequence shown here is derived from an EMBL/GenBank/DDBJ whole genome shotgun (WGS) entry which is preliminary data.</text>
</comment>
<evidence type="ECO:0000256" key="3">
    <source>
        <dbReference type="ARBA" id="ARBA00023082"/>
    </source>
</evidence>
<dbReference type="InterPro" id="IPR013324">
    <property type="entry name" value="RNA_pol_sigma_r3/r4-like"/>
</dbReference>
<reference evidence="6 7" key="1">
    <citation type="submission" date="2020-05" db="EMBL/GenBank/DDBJ databases">
        <title>Genome Sequencing of Type Strains.</title>
        <authorList>
            <person name="Lemaire J.F."/>
            <person name="Inderbitzin P."/>
            <person name="Gregorio O.A."/>
            <person name="Collins S.B."/>
            <person name="Wespe N."/>
            <person name="Knight-Connoni V."/>
        </authorList>
    </citation>
    <scope>NUCLEOTIDE SEQUENCE [LARGE SCALE GENOMIC DNA]</scope>
    <source>
        <strain evidence="6 7">DSM 100049</strain>
    </source>
</reference>
<dbReference type="Gene3D" id="1.10.1740.10">
    <property type="match status" value="1"/>
</dbReference>
<accession>A0A7Y6EHU5</accession>
<dbReference type="GO" id="GO:0006352">
    <property type="term" value="P:DNA-templated transcription initiation"/>
    <property type="evidence" value="ECO:0007669"/>
    <property type="project" value="InterPro"/>
</dbReference>
<evidence type="ECO:0000256" key="2">
    <source>
        <dbReference type="ARBA" id="ARBA00023015"/>
    </source>
</evidence>
<dbReference type="EMBL" id="JABMCH010000066">
    <property type="protein sequence ID" value="NUU47855.1"/>
    <property type="molecule type" value="Genomic_DNA"/>
</dbReference>
<keyword evidence="2" id="KW-0805">Transcription regulation</keyword>
<dbReference type="InterPro" id="IPR039425">
    <property type="entry name" value="RNA_pol_sigma-70-like"/>
</dbReference>
<gene>
    <name evidence="6" type="ORF">HP438_12835</name>
</gene>
<feature type="domain" description="RNA polymerase sigma-70 region 2" evidence="5">
    <location>
        <begin position="2"/>
        <end position="63"/>
    </location>
</feature>
<dbReference type="Pfam" id="PF04542">
    <property type="entry name" value="Sigma70_r2"/>
    <property type="match status" value="1"/>
</dbReference>
<dbReference type="InterPro" id="IPR007627">
    <property type="entry name" value="RNA_pol_sigma70_r2"/>
</dbReference>
<dbReference type="GO" id="GO:0016987">
    <property type="term" value="F:sigma factor activity"/>
    <property type="evidence" value="ECO:0007669"/>
    <property type="project" value="UniProtKB-KW"/>
</dbReference>
<organism evidence="6 7">
    <name type="scientific">Sphingomonas zeae</name>
    <dbReference type="NCBI Taxonomy" id="1646122"/>
    <lineage>
        <taxon>Bacteria</taxon>
        <taxon>Pseudomonadati</taxon>
        <taxon>Pseudomonadota</taxon>
        <taxon>Alphaproteobacteria</taxon>
        <taxon>Sphingomonadales</taxon>
        <taxon>Sphingomonadaceae</taxon>
        <taxon>Sphingomonas</taxon>
    </lineage>
</organism>
<dbReference type="Gene3D" id="1.10.10.10">
    <property type="entry name" value="Winged helix-like DNA-binding domain superfamily/Winged helix DNA-binding domain"/>
    <property type="match status" value="1"/>
</dbReference>
<dbReference type="InterPro" id="IPR036388">
    <property type="entry name" value="WH-like_DNA-bd_sf"/>
</dbReference>
<evidence type="ECO:0000313" key="6">
    <source>
        <dbReference type="EMBL" id="NUU47855.1"/>
    </source>
</evidence>
<dbReference type="SUPFAM" id="SSF88946">
    <property type="entry name" value="Sigma2 domain of RNA polymerase sigma factors"/>
    <property type="match status" value="1"/>
</dbReference>
<dbReference type="SUPFAM" id="SSF88659">
    <property type="entry name" value="Sigma3 and sigma4 domains of RNA polymerase sigma factors"/>
    <property type="match status" value="1"/>
</dbReference>
<comment type="similarity">
    <text evidence="1">Belongs to the sigma-70 factor family. ECF subfamily.</text>
</comment>
<keyword evidence="7" id="KW-1185">Reference proteome</keyword>
<protein>
    <submittedName>
        <fullName evidence="6">Sigma-70 family RNA polymerase sigma factor</fullName>
    </submittedName>
</protein>
<dbReference type="InterPro" id="IPR014284">
    <property type="entry name" value="RNA_pol_sigma-70_dom"/>
</dbReference>
<dbReference type="PANTHER" id="PTHR43133:SF25">
    <property type="entry name" value="RNA POLYMERASE SIGMA FACTOR RFAY-RELATED"/>
    <property type="match status" value="1"/>
</dbReference>
<evidence type="ECO:0000313" key="7">
    <source>
        <dbReference type="Proteomes" id="UP000536441"/>
    </source>
</evidence>
<proteinExistence type="inferred from homology"/>
<evidence type="ECO:0000256" key="1">
    <source>
        <dbReference type="ARBA" id="ARBA00010641"/>
    </source>
</evidence>
<evidence type="ECO:0000259" key="5">
    <source>
        <dbReference type="Pfam" id="PF04542"/>
    </source>
</evidence>
<name>A0A7Y6EHU5_9SPHN</name>
<dbReference type="InterPro" id="IPR013325">
    <property type="entry name" value="RNA_pol_sigma_r2"/>
</dbReference>